<protein>
    <submittedName>
        <fullName evidence="1">RNA-binding protein pop5</fullName>
        <ecNumber evidence="1">3.1.26.5</ecNumber>
    </submittedName>
</protein>
<keyword evidence="2" id="KW-1185">Reference proteome</keyword>
<comment type="caution">
    <text evidence="1">The sequence shown here is derived from an EMBL/GenBank/DDBJ whole genome shotgun (WGS) entry which is preliminary data.</text>
</comment>
<reference evidence="1" key="1">
    <citation type="submission" date="2022-06" db="EMBL/GenBank/DDBJ databases">
        <title>Phylogenomic reconstructions and comparative analyses of Kickxellomycotina fungi.</title>
        <authorList>
            <person name="Reynolds N.K."/>
            <person name="Stajich J.E."/>
            <person name="Barry K."/>
            <person name="Grigoriev I.V."/>
            <person name="Crous P."/>
            <person name="Smith M.E."/>
        </authorList>
    </citation>
    <scope>NUCLEOTIDE SEQUENCE</scope>
    <source>
        <strain evidence="1">RSA 2271</strain>
    </source>
</reference>
<evidence type="ECO:0000313" key="1">
    <source>
        <dbReference type="EMBL" id="KAJ1676013.1"/>
    </source>
</evidence>
<sequence>MVRFKNRYLCFEIDYETHNRPTGTARVSLTIPELASIVREHVRENFGDYGLGSILGAFTVKYFSSFTNVGIIRVARDHYHMIWSALTFINYIKGTRCMVRVIHLSGTIKKSQLAAIKHDRSMIHRLTALAAKDPGSGISISKVQVEKMLRDSENSIKSLEP</sequence>
<keyword evidence="1" id="KW-0378">Hydrolase</keyword>
<gene>
    <name evidence="1" type="primary">POP5</name>
    <name evidence="1" type="ORF">EV182_000082</name>
</gene>
<organism evidence="1 2">
    <name type="scientific">Spiromyces aspiralis</name>
    <dbReference type="NCBI Taxonomy" id="68401"/>
    <lineage>
        <taxon>Eukaryota</taxon>
        <taxon>Fungi</taxon>
        <taxon>Fungi incertae sedis</taxon>
        <taxon>Zoopagomycota</taxon>
        <taxon>Kickxellomycotina</taxon>
        <taxon>Kickxellomycetes</taxon>
        <taxon>Kickxellales</taxon>
        <taxon>Kickxellaceae</taxon>
        <taxon>Spiromyces</taxon>
    </lineage>
</organism>
<name>A0ACC1HLH3_9FUNG</name>
<proteinExistence type="predicted"/>
<dbReference type="EC" id="3.1.26.5" evidence="1"/>
<dbReference type="Proteomes" id="UP001145114">
    <property type="component" value="Unassembled WGS sequence"/>
</dbReference>
<accession>A0ACC1HLH3</accession>
<evidence type="ECO:0000313" key="2">
    <source>
        <dbReference type="Proteomes" id="UP001145114"/>
    </source>
</evidence>
<dbReference type="EMBL" id="JAMZIH010005144">
    <property type="protein sequence ID" value="KAJ1676013.1"/>
    <property type="molecule type" value="Genomic_DNA"/>
</dbReference>